<dbReference type="PROSITE" id="PS51832">
    <property type="entry name" value="HD_GYP"/>
    <property type="match status" value="1"/>
</dbReference>
<dbReference type="InterPro" id="IPR003607">
    <property type="entry name" value="HD/PDEase_dom"/>
</dbReference>
<accession>A0A841GID2</accession>
<sequence>MKNLLRLSARLLLKEGDKLISKELSNFLKEKLYDYDIGFEKGEKDINIFEENGFIFVEKNQDIVFSLKNEKQYFDLLPIIIEKVVRGHLNVLHKDKAEELIVDLLVNIIVLSEVEDSDGYSHTERVARMAEKFGRFLGMDEKELRKFVFHAYLHDVGKISLEQLMLYSPTRMRLFEESYQDHTVMGSIFLSMFEVLWEYIPTVRYHHERWDGKGYPDGLRERQIPYYARVISILDFFDETTHFISSEWESELKTPKEAMEMIKKLSGKYFDPNLVEKFESFLKSEGVI</sequence>
<gene>
    <name evidence="2" type="ORF">HNP65_000177</name>
</gene>
<dbReference type="InterPro" id="IPR052020">
    <property type="entry name" value="Cyclic_di-GMP/3'3'-cGAMP_PDE"/>
</dbReference>
<comment type="caution">
    <text evidence="2">The sequence shown here is derived from an EMBL/GenBank/DDBJ whole genome shotgun (WGS) entry which is preliminary data.</text>
</comment>
<dbReference type="CDD" id="cd00077">
    <property type="entry name" value="HDc"/>
    <property type="match status" value="1"/>
</dbReference>
<evidence type="ECO:0000313" key="2">
    <source>
        <dbReference type="EMBL" id="MBB6061755.1"/>
    </source>
</evidence>
<keyword evidence="3" id="KW-1185">Reference proteome</keyword>
<dbReference type="SUPFAM" id="SSF109604">
    <property type="entry name" value="HD-domain/PDEase-like"/>
    <property type="match status" value="1"/>
</dbReference>
<dbReference type="Gene3D" id="1.10.3210.10">
    <property type="entry name" value="Hypothetical protein af1432"/>
    <property type="match status" value="1"/>
</dbReference>
<evidence type="ECO:0000259" key="1">
    <source>
        <dbReference type="PROSITE" id="PS51832"/>
    </source>
</evidence>
<evidence type="ECO:0000313" key="3">
    <source>
        <dbReference type="Proteomes" id="UP000555828"/>
    </source>
</evidence>
<organism evidence="2 3">
    <name type="scientific">Thermosipho japonicus</name>
    <dbReference type="NCBI Taxonomy" id="90323"/>
    <lineage>
        <taxon>Bacteria</taxon>
        <taxon>Thermotogati</taxon>
        <taxon>Thermotogota</taxon>
        <taxon>Thermotogae</taxon>
        <taxon>Thermotogales</taxon>
        <taxon>Fervidobacteriaceae</taxon>
        <taxon>Thermosipho</taxon>
    </lineage>
</organism>
<dbReference type="PANTHER" id="PTHR45228">
    <property type="entry name" value="CYCLIC DI-GMP PHOSPHODIESTERASE TM_0186-RELATED"/>
    <property type="match status" value="1"/>
</dbReference>
<dbReference type="Proteomes" id="UP000555828">
    <property type="component" value="Unassembled WGS sequence"/>
</dbReference>
<name>A0A841GID2_9BACT</name>
<proteinExistence type="predicted"/>
<reference evidence="2 3" key="1">
    <citation type="submission" date="2020-08" db="EMBL/GenBank/DDBJ databases">
        <title>Genomic Encyclopedia of Type Strains, Phase IV (KMG-IV): sequencing the most valuable type-strain genomes for metagenomic binning, comparative biology and taxonomic classification.</title>
        <authorList>
            <person name="Goeker M."/>
        </authorList>
    </citation>
    <scope>NUCLEOTIDE SEQUENCE [LARGE SCALE GENOMIC DNA]</scope>
    <source>
        <strain evidence="2 3">DSM 13481</strain>
    </source>
</reference>
<dbReference type="RefSeq" id="WP_246348151.1">
    <property type="nucleotide sequence ID" value="NZ_JACHEX010000001.1"/>
</dbReference>
<dbReference type="InterPro" id="IPR037522">
    <property type="entry name" value="HD_GYP_dom"/>
</dbReference>
<protein>
    <submittedName>
        <fullName evidence="2">HD-GYP domain-containing protein (C-di-GMP phosphodiesterase class II)</fullName>
    </submittedName>
</protein>
<dbReference type="PANTHER" id="PTHR45228:SF4">
    <property type="entry name" value="LIPOPROTEIN"/>
    <property type="match status" value="1"/>
</dbReference>
<dbReference type="Pfam" id="PF13487">
    <property type="entry name" value="HD_5"/>
    <property type="match status" value="1"/>
</dbReference>
<dbReference type="EMBL" id="JACHEX010000001">
    <property type="protein sequence ID" value="MBB6061755.1"/>
    <property type="molecule type" value="Genomic_DNA"/>
</dbReference>
<feature type="domain" description="HD-GYP" evidence="1">
    <location>
        <begin position="97"/>
        <end position="288"/>
    </location>
</feature>
<dbReference type="AlphaFoldDB" id="A0A841GID2"/>